<evidence type="ECO:0000313" key="7">
    <source>
        <dbReference type="Proteomes" id="UP000199337"/>
    </source>
</evidence>
<dbReference type="PANTHER" id="PTHR42711:SF5">
    <property type="entry name" value="ABC TRANSPORTER ATP-BINDING PROTEIN NATA"/>
    <property type="match status" value="1"/>
</dbReference>
<keyword evidence="7" id="KW-1185">Reference proteome</keyword>
<evidence type="ECO:0000256" key="2">
    <source>
        <dbReference type="ARBA" id="ARBA00022448"/>
    </source>
</evidence>
<evidence type="ECO:0000256" key="4">
    <source>
        <dbReference type="ARBA" id="ARBA00022840"/>
    </source>
</evidence>
<dbReference type="InterPro" id="IPR027417">
    <property type="entry name" value="P-loop_NTPase"/>
</dbReference>
<evidence type="ECO:0000313" key="6">
    <source>
        <dbReference type="EMBL" id="SFG15628.1"/>
    </source>
</evidence>
<protein>
    <submittedName>
        <fullName evidence="6">ABC-2 type transport system ATP-binding protein</fullName>
    </submittedName>
</protein>
<sequence>MPPIIEVQNLLQVIRKKCVLNELSMEVQTGECFGLFGNKSAGKTALLHVLAGIDRFRAGSVRIMNYDIRRTEKFKSYLGLVTQEKSLFQDLKACENLDFIAALKKAGSQNIRQVVEQLELQDYLNDPIDTLEEGVYQRLALACALLNAPKLLLVDELIDGLDFHSHNLIIKAIKNYLYGGGTCLWAFNRLEYSAYMDRVGRLDKGKITIYRPEELVEEYRNIFRTNEEHRVLS</sequence>
<dbReference type="GO" id="GO:0005524">
    <property type="term" value="F:ATP binding"/>
    <property type="evidence" value="ECO:0007669"/>
    <property type="project" value="UniProtKB-KW"/>
</dbReference>
<dbReference type="SUPFAM" id="SSF52540">
    <property type="entry name" value="P-loop containing nucleoside triphosphate hydrolases"/>
    <property type="match status" value="1"/>
</dbReference>
<evidence type="ECO:0000259" key="5">
    <source>
        <dbReference type="PROSITE" id="PS50893"/>
    </source>
</evidence>
<dbReference type="Gene3D" id="3.40.50.300">
    <property type="entry name" value="P-loop containing nucleotide triphosphate hydrolases"/>
    <property type="match status" value="1"/>
</dbReference>
<dbReference type="PROSITE" id="PS50893">
    <property type="entry name" value="ABC_TRANSPORTER_2"/>
    <property type="match status" value="1"/>
</dbReference>
<dbReference type="PANTHER" id="PTHR42711">
    <property type="entry name" value="ABC TRANSPORTER ATP-BINDING PROTEIN"/>
    <property type="match status" value="1"/>
</dbReference>
<dbReference type="AlphaFoldDB" id="A0A1I2PHR8"/>
<keyword evidence="3" id="KW-0547">Nucleotide-binding</keyword>
<reference evidence="7" key="1">
    <citation type="submission" date="2016-10" db="EMBL/GenBank/DDBJ databases">
        <authorList>
            <person name="Varghese N."/>
            <person name="Submissions S."/>
        </authorList>
    </citation>
    <scope>NUCLEOTIDE SEQUENCE [LARGE SCALE GENOMIC DNA]</scope>
    <source>
        <strain evidence="7">DSM 17038</strain>
    </source>
</reference>
<dbReference type="OrthoDB" id="1786288at2"/>
<accession>A0A1I2PHR8</accession>
<gene>
    <name evidence="6" type="ORF">SAMN05660649_00908</name>
</gene>
<dbReference type="EMBL" id="FOOX01000002">
    <property type="protein sequence ID" value="SFG15628.1"/>
    <property type="molecule type" value="Genomic_DNA"/>
</dbReference>
<dbReference type="STRING" id="341036.SAMN05660649_00908"/>
<dbReference type="Pfam" id="PF00005">
    <property type="entry name" value="ABC_tran"/>
    <property type="match status" value="1"/>
</dbReference>
<keyword evidence="4 6" id="KW-0067">ATP-binding</keyword>
<dbReference type="GO" id="GO:0016887">
    <property type="term" value="F:ATP hydrolysis activity"/>
    <property type="evidence" value="ECO:0007669"/>
    <property type="project" value="InterPro"/>
</dbReference>
<organism evidence="6 7">
    <name type="scientific">Desulfotruncus arcticus DSM 17038</name>
    <dbReference type="NCBI Taxonomy" id="1121424"/>
    <lineage>
        <taxon>Bacteria</taxon>
        <taxon>Bacillati</taxon>
        <taxon>Bacillota</taxon>
        <taxon>Clostridia</taxon>
        <taxon>Eubacteriales</taxon>
        <taxon>Desulfallaceae</taxon>
        <taxon>Desulfotruncus</taxon>
    </lineage>
</organism>
<keyword evidence="2" id="KW-0813">Transport</keyword>
<dbReference type="Proteomes" id="UP000199337">
    <property type="component" value="Unassembled WGS sequence"/>
</dbReference>
<dbReference type="InterPro" id="IPR003439">
    <property type="entry name" value="ABC_transporter-like_ATP-bd"/>
</dbReference>
<evidence type="ECO:0000256" key="3">
    <source>
        <dbReference type="ARBA" id="ARBA00022741"/>
    </source>
</evidence>
<proteinExistence type="inferred from homology"/>
<evidence type="ECO:0000256" key="1">
    <source>
        <dbReference type="ARBA" id="ARBA00005417"/>
    </source>
</evidence>
<name>A0A1I2PHR8_9FIRM</name>
<dbReference type="InterPro" id="IPR050763">
    <property type="entry name" value="ABC_transporter_ATP-binding"/>
</dbReference>
<comment type="similarity">
    <text evidence="1">Belongs to the ABC transporter superfamily.</text>
</comment>
<feature type="domain" description="ABC transporter" evidence="5">
    <location>
        <begin position="5"/>
        <end position="229"/>
    </location>
</feature>